<keyword evidence="6" id="KW-0349">Heme</keyword>
<keyword evidence="7" id="KW-0547">Nucleotide-binding</keyword>
<dbReference type="Gene3D" id="3.90.1520.10">
    <property type="entry name" value="H-NOX domain"/>
    <property type="match status" value="1"/>
</dbReference>
<dbReference type="SMR" id="A0A1I7RH40"/>
<dbReference type="PANTHER" id="PTHR45655">
    <property type="entry name" value="GUANYLATE CYCLASE SOLUBLE SUBUNIT BETA-2"/>
    <property type="match status" value="1"/>
</dbReference>
<dbReference type="GO" id="GO:0005525">
    <property type="term" value="F:GTP binding"/>
    <property type="evidence" value="ECO:0007669"/>
    <property type="project" value="UniProtKB-KW"/>
</dbReference>
<evidence type="ECO:0000256" key="14">
    <source>
        <dbReference type="SAM" id="MobiDB-lite"/>
    </source>
</evidence>
<accession>A0A1I7RH40</accession>
<dbReference type="GO" id="GO:0020037">
    <property type="term" value="F:heme binding"/>
    <property type="evidence" value="ECO:0007669"/>
    <property type="project" value="InterPro"/>
</dbReference>
<evidence type="ECO:0000256" key="9">
    <source>
        <dbReference type="ARBA" id="ARBA00023054"/>
    </source>
</evidence>
<evidence type="ECO:0000313" key="17">
    <source>
        <dbReference type="Proteomes" id="UP000095284"/>
    </source>
</evidence>
<evidence type="ECO:0000256" key="5">
    <source>
        <dbReference type="ARBA" id="ARBA00022490"/>
    </source>
</evidence>
<dbReference type="InterPro" id="IPR042463">
    <property type="entry name" value="HNOB_dom_associated_sf"/>
</dbReference>
<gene>
    <name evidence="16" type="ORF">BXYJ_LOCUS9130</name>
</gene>
<sequence>MLGFLHACLESMVIRYNGPDVYKQVLRTAGYEDEIEWDTRLVYPDNETYRLFRALGTVLGQSSEEVWENFGVWMCIYVVENGWEKFLNCIANDLHEFLDNLSSMHFFIDQIAFQAEMRGPSFKCEAKADGSLRLHYYSVRKGLFPLAKGMVKQAARTLFGIEITIVVSERSQERRNDVLTEHVIFTLESADDGMPLAKPNSYRNTLMSKDSIPRQLSMSVACFCRIFPTHICFNKALIIEHCGDFILKEFSVAKRRMTKITDLLTLIQPDDIPMTFKAILTYLNSLFIFQFKESMARNEYSKTGKKTFFSLKGQMILVNNGNSLLYINSPHIINPKALLDSNLYLNDMQRHDATRDLIMLNQTRISQQEINKKLEESAKRLRRLHEELDSKKKQIDTLLYECIPTSVANSLRNSEKVQAEEFMDVSCLCSDMPFFSAMSVHCSSNDTVSIMTEIFARFDRLVDILDCFKVYTIMDNYMVIGGAPEKQPDHVERILNLAIGMVIEAKQVTATDKKLPLILRIGIHTGSVVGGIIGHPKMRYCVFSETVNVCKKLTQHTEPGRILVTNAAKLLASKSTHNNFVFTNRGYLGIGNNQATCTFFLEKNTKKTVWEIIQKSRPENASSNGQAEFENNDSISDWKTIDGNTTRTKPVITPNPHKPKDKMDLVRRLVLWKDGVEYTKLEKSKEDSSACSIL</sequence>
<keyword evidence="12" id="KW-0141">cGMP biosynthesis</keyword>
<keyword evidence="5" id="KW-0963">Cytoplasm</keyword>
<feature type="compositionally biased region" description="Polar residues" evidence="14">
    <location>
        <begin position="638"/>
        <end position="648"/>
    </location>
</feature>
<evidence type="ECO:0000256" key="8">
    <source>
        <dbReference type="ARBA" id="ARBA00023004"/>
    </source>
</evidence>
<dbReference type="AlphaFoldDB" id="A0A1I7RH40"/>
<evidence type="ECO:0000313" key="16">
    <source>
        <dbReference type="EMBL" id="CAD5226585.1"/>
    </source>
</evidence>
<feature type="region of interest" description="Disordered" evidence="14">
    <location>
        <begin position="638"/>
        <end position="660"/>
    </location>
</feature>
<comment type="subcellular location">
    <subcellularLocation>
        <location evidence="3">Cytoplasm</location>
    </subcellularLocation>
</comment>
<dbReference type="PANTHER" id="PTHR45655:SF1">
    <property type="entry name" value="SOLUBLE GUANYLATE CYCLASE GCY-37"/>
    <property type="match status" value="1"/>
</dbReference>
<dbReference type="Gene3D" id="3.30.450.260">
    <property type="entry name" value="Haem NO binding associated domain"/>
    <property type="match status" value="1"/>
</dbReference>
<dbReference type="Proteomes" id="UP000582659">
    <property type="component" value="Unassembled WGS sequence"/>
</dbReference>
<dbReference type="EMBL" id="CAJFDI010000004">
    <property type="protein sequence ID" value="CAD5226585.1"/>
    <property type="molecule type" value="Genomic_DNA"/>
</dbReference>
<comment type="cofactor">
    <cofactor evidence="2">
        <name>heme</name>
        <dbReference type="ChEBI" id="CHEBI:30413"/>
    </cofactor>
</comment>
<dbReference type="Proteomes" id="UP000095284">
    <property type="component" value="Unplaced"/>
</dbReference>
<dbReference type="Pfam" id="PF00211">
    <property type="entry name" value="Guanylate_cyc"/>
    <property type="match status" value="1"/>
</dbReference>
<dbReference type="Pfam" id="PF07701">
    <property type="entry name" value="HNOBA"/>
    <property type="match status" value="1"/>
</dbReference>
<keyword evidence="11" id="KW-0456">Lyase</keyword>
<dbReference type="GO" id="GO:0019934">
    <property type="term" value="P:cGMP-mediated signaling"/>
    <property type="evidence" value="ECO:0007669"/>
    <property type="project" value="TreeGrafter"/>
</dbReference>
<keyword evidence="6" id="KW-0479">Metal-binding</keyword>
<evidence type="ECO:0000256" key="7">
    <source>
        <dbReference type="ARBA" id="ARBA00022741"/>
    </source>
</evidence>
<dbReference type="EC" id="4.6.1.2" evidence="4"/>
<dbReference type="WBParaSite" id="BXY_0001700.1">
    <property type="protein sequence ID" value="BXY_0001700.1"/>
    <property type="gene ID" value="BXY_0001700"/>
</dbReference>
<evidence type="ECO:0000313" key="19">
    <source>
        <dbReference type="WBParaSite" id="BXY_0001700.1"/>
    </source>
</evidence>
<dbReference type="eggNOG" id="KOG4171">
    <property type="taxonomic scope" value="Eukaryota"/>
</dbReference>
<evidence type="ECO:0000256" key="3">
    <source>
        <dbReference type="ARBA" id="ARBA00004496"/>
    </source>
</evidence>
<evidence type="ECO:0000256" key="12">
    <source>
        <dbReference type="ARBA" id="ARBA00023293"/>
    </source>
</evidence>
<dbReference type="Gene3D" id="6.10.250.780">
    <property type="match status" value="1"/>
</dbReference>
<protein>
    <recommendedName>
        <fullName evidence="4">guanylate cyclase</fullName>
        <ecNumber evidence="4">4.6.1.2</ecNumber>
    </recommendedName>
</protein>
<dbReference type="SMART" id="SM00044">
    <property type="entry name" value="CYCc"/>
    <property type="match status" value="1"/>
</dbReference>
<keyword evidence="8" id="KW-0408">Iron</keyword>
<dbReference type="EMBL" id="CAJFCV020000004">
    <property type="protein sequence ID" value="CAG9115986.1"/>
    <property type="molecule type" value="Genomic_DNA"/>
</dbReference>
<dbReference type="Pfam" id="PF07700">
    <property type="entry name" value="HNOB"/>
    <property type="match status" value="1"/>
</dbReference>
<reference evidence="16" key="2">
    <citation type="submission" date="2020-09" db="EMBL/GenBank/DDBJ databases">
        <authorList>
            <person name="Kikuchi T."/>
        </authorList>
    </citation>
    <scope>NUCLEOTIDE SEQUENCE</scope>
    <source>
        <strain evidence="16">Ka4C1</strain>
    </source>
</reference>
<feature type="domain" description="Guanylate cyclase" evidence="15">
    <location>
        <begin position="426"/>
        <end position="554"/>
    </location>
</feature>
<dbReference type="CDD" id="cd07302">
    <property type="entry name" value="CHD"/>
    <property type="match status" value="1"/>
</dbReference>
<evidence type="ECO:0000256" key="6">
    <source>
        <dbReference type="ARBA" id="ARBA00022617"/>
    </source>
</evidence>
<evidence type="ECO:0000313" key="18">
    <source>
        <dbReference type="Proteomes" id="UP000659654"/>
    </source>
</evidence>
<evidence type="ECO:0000256" key="4">
    <source>
        <dbReference type="ARBA" id="ARBA00012202"/>
    </source>
</evidence>
<comment type="catalytic activity">
    <reaction evidence="1">
        <text>GTP = 3',5'-cyclic GMP + diphosphate</text>
        <dbReference type="Rhea" id="RHEA:13665"/>
        <dbReference type="ChEBI" id="CHEBI:33019"/>
        <dbReference type="ChEBI" id="CHEBI:37565"/>
        <dbReference type="ChEBI" id="CHEBI:57746"/>
        <dbReference type="EC" id="4.6.1.2"/>
    </reaction>
</comment>
<dbReference type="GO" id="GO:0008074">
    <property type="term" value="C:guanylate cyclase complex, soluble"/>
    <property type="evidence" value="ECO:0007669"/>
    <property type="project" value="TreeGrafter"/>
</dbReference>
<organism evidence="17 19">
    <name type="scientific">Bursaphelenchus xylophilus</name>
    <name type="common">Pinewood nematode worm</name>
    <name type="synonym">Aphelenchoides xylophilus</name>
    <dbReference type="NCBI Taxonomy" id="6326"/>
    <lineage>
        <taxon>Eukaryota</taxon>
        <taxon>Metazoa</taxon>
        <taxon>Ecdysozoa</taxon>
        <taxon>Nematoda</taxon>
        <taxon>Chromadorea</taxon>
        <taxon>Rhabditida</taxon>
        <taxon>Tylenchina</taxon>
        <taxon>Tylenchomorpha</taxon>
        <taxon>Aphelenchoidea</taxon>
        <taxon>Aphelenchoididae</taxon>
        <taxon>Bursaphelenchus</taxon>
    </lineage>
</organism>
<keyword evidence="9 13" id="KW-0175">Coiled coil</keyword>
<evidence type="ECO:0000256" key="13">
    <source>
        <dbReference type="SAM" id="Coils"/>
    </source>
</evidence>
<keyword evidence="10" id="KW-0342">GTP-binding</keyword>
<evidence type="ECO:0000256" key="2">
    <source>
        <dbReference type="ARBA" id="ARBA00001971"/>
    </source>
</evidence>
<dbReference type="Proteomes" id="UP000659654">
    <property type="component" value="Unassembled WGS sequence"/>
</dbReference>
<evidence type="ECO:0000256" key="1">
    <source>
        <dbReference type="ARBA" id="ARBA00001436"/>
    </source>
</evidence>
<feature type="coiled-coil region" evidence="13">
    <location>
        <begin position="367"/>
        <end position="401"/>
    </location>
</feature>
<dbReference type="GO" id="GO:0070482">
    <property type="term" value="P:response to oxygen levels"/>
    <property type="evidence" value="ECO:0007669"/>
    <property type="project" value="TreeGrafter"/>
</dbReference>
<dbReference type="InterPro" id="IPR011644">
    <property type="entry name" value="Heme_NO-bd"/>
</dbReference>
<proteinExistence type="predicted"/>
<dbReference type="InterPro" id="IPR038158">
    <property type="entry name" value="H-NOX_domain_sf"/>
</dbReference>
<dbReference type="GO" id="GO:0004383">
    <property type="term" value="F:guanylate cyclase activity"/>
    <property type="evidence" value="ECO:0007669"/>
    <property type="project" value="UniProtKB-EC"/>
</dbReference>
<dbReference type="InterPro" id="IPR024096">
    <property type="entry name" value="NO_sig/Golgi_transp_ligand-bd"/>
</dbReference>
<dbReference type="OrthoDB" id="6127067at2759"/>
<name>A0A1I7RH40_BURXY</name>
<dbReference type="PROSITE" id="PS50125">
    <property type="entry name" value="GUANYLATE_CYCLASE_2"/>
    <property type="match status" value="1"/>
</dbReference>
<evidence type="ECO:0000256" key="10">
    <source>
        <dbReference type="ARBA" id="ARBA00023134"/>
    </source>
</evidence>
<keyword evidence="18" id="KW-1185">Reference proteome</keyword>
<dbReference type="InterPro" id="IPR011645">
    <property type="entry name" value="HNOB_dom_associated"/>
</dbReference>
<evidence type="ECO:0000256" key="11">
    <source>
        <dbReference type="ARBA" id="ARBA00023239"/>
    </source>
</evidence>
<evidence type="ECO:0000259" key="15">
    <source>
        <dbReference type="PROSITE" id="PS50125"/>
    </source>
</evidence>
<dbReference type="Gene3D" id="3.30.70.1230">
    <property type="entry name" value="Nucleotide cyclase"/>
    <property type="match status" value="1"/>
</dbReference>
<dbReference type="InterPro" id="IPR001054">
    <property type="entry name" value="A/G_cyclase"/>
</dbReference>
<dbReference type="eggNOG" id="KOG0912">
    <property type="taxonomic scope" value="Eukaryota"/>
</dbReference>
<dbReference type="SUPFAM" id="SSF55073">
    <property type="entry name" value="Nucleotide cyclase"/>
    <property type="match status" value="1"/>
</dbReference>
<reference evidence="19" key="1">
    <citation type="submission" date="2016-11" db="UniProtKB">
        <authorList>
            <consortium name="WormBaseParasite"/>
        </authorList>
    </citation>
    <scope>IDENTIFICATION</scope>
</reference>
<dbReference type="SUPFAM" id="SSF111126">
    <property type="entry name" value="Ligand-binding domain in the NO signalling and Golgi transport"/>
    <property type="match status" value="1"/>
</dbReference>
<dbReference type="InterPro" id="IPR029787">
    <property type="entry name" value="Nucleotide_cyclase"/>
</dbReference>